<dbReference type="AlphaFoldDB" id="A0A1G7YGN7"/>
<accession>A0A1G7YGN7</accession>
<protein>
    <submittedName>
        <fullName evidence="1">Uncharacterized protein</fullName>
    </submittedName>
</protein>
<name>A0A1G7YGN7_9BURK</name>
<gene>
    <name evidence="1" type="ORF">SAMN05216466_106181</name>
</gene>
<organism evidence="1 2">
    <name type="scientific">Paraburkholderia phenazinium</name>
    <dbReference type="NCBI Taxonomy" id="60549"/>
    <lineage>
        <taxon>Bacteria</taxon>
        <taxon>Pseudomonadati</taxon>
        <taxon>Pseudomonadota</taxon>
        <taxon>Betaproteobacteria</taxon>
        <taxon>Burkholderiales</taxon>
        <taxon>Burkholderiaceae</taxon>
        <taxon>Paraburkholderia</taxon>
    </lineage>
</organism>
<evidence type="ECO:0000313" key="2">
    <source>
        <dbReference type="Proteomes" id="UP000199706"/>
    </source>
</evidence>
<dbReference type="OrthoDB" id="9914974at2"/>
<sequence>MTKVYEHNDLAGCVEQRRSRTTGHMVGLYHAEQAGMDPDSGAWATVCEEHASICNHSTLAHARAHLGDPTMWCEPCRDEQA</sequence>
<dbReference type="EMBL" id="FNCJ01000006">
    <property type="protein sequence ID" value="SDG95698.1"/>
    <property type="molecule type" value="Genomic_DNA"/>
</dbReference>
<dbReference type="Proteomes" id="UP000199706">
    <property type="component" value="Unassembled WGS sequence"/>
</dbReference>
<reference evidence="1 2" key="1">
    <citation type="submission" date="2016-10" db="EMBL/GenBank/DDBJ databases">
        <authorList>
            <person name="de Groot N.N."/>
        </authorList>
    </citation>
    <scope>NUCLEOTIDE SEQUENCE [LARGE SCALE GENOMIC DNA]</scope>
    <source>
        <strain evidence="1 2">LMG 2247</strain>
    </source>
</reference>
<evidence type="ECO:0000313" key="1">
    <source>
        <dbReference type="EMBL" id="SDG95698.1"/>
    </source>
</evidence>
<proteinExistence type="predicted"/>
<dbReference type="RefSeq" id="WP_090685463.1">
    <property type="nucleotide sequence ID" value="NZ_FNCJ01000006.1"/>
</dbReference>